<dbReference type="Pfam" id="PF00646">
    <property type="entry name" value="F-box"/>
    <property type="match status" value="1"/>
</dbReference>
<reference evidence="2" key="1">
    <citation type="submission" date="2023-12" db="EMBL/GenBank/DDBJ databases">
        <title>Genome assembly of Anisodus tanguticus.</title>
        <authorList>
            <person name="Wang Y.-J."/>
        </authorList>
    </citation>
    <scope>NUCLEOTIDE SEQUENCE</scope>
    <source>
        <strain evidence="2">KB-2021</strain>
        <tissue evidence="2">Leaf</tissue>
    </source>
</reference>
<accession>A0AAE1S718</accession>
<sequence length="182" mass="21054">MISADPPGDEMTNILSTLLVEALMQFRSVCKSWCSIIRDPHFVNMHMNHHSSYKESSYLISKDIMLDVAEIKARFTLYSDETFTEHKKMEFPLWESIKSFEVFGCCNVARKVINETEYDDFVVSFNMADHVFEEIMLPKSCLDDGELTVSLAVFRDSLYLFVHGRELPGWWHVLMMGEDCSG</sequence>
<evidence type="ECO:0000313" key="3">
    <source>
        <dbReference type="Proteomes" id="UP001291623"/>
    </source>
</evidence>
<dbReference type="EMBL" id="JAVYJV010000008">
    <property type="protein sequence ID" value="KAK4364037.1"/>
    <property type="molecule type" value="Genomic_DNA"/>
</dbReference>
<protein>
    <recommendedName>
        <fullName evidence="1">F-box domain-containing protein</fullName>
    </recommendedName>
</protein>
<evidence type="ECO:0000259" key="1">
    <source>
        <dbReference type="Pfam" id="PF00646"/>
    </source>
</evidence>
<dbReference type="SUPFAM" id="SSF81383">
    <property type="entry name" value="F-box domain"/>
    <property type="match status" value="1"/>
</dbReference>
<feature type="domain" description="F-box" evidence="1">
    <location>
        <begin position="11"/>
        <end position="42"/>
    </location>
</feature>
<dbReference type="PANTHER" id="PTHR31672:SF13">
    <property type="entry name" value="F-BOX PROTEIN CPR30-LIKE"/>
    <property type="match status" value="1"/>
</dbReference>
<dbReference type="PANTHER" id="PTHR31672">
    <property type="entry name" value="BNACNNG10540D PROTEIN"/>
    <property type="match status" value="1"/>
</dbReference>
<dbReference type="InterPro" id="IPR001810">
    <property type="entry name" value="F-box_dom"/>
</dbReference>
<organism evidence="2 3">
    <name type="scientific">Anisodus tanguticus</name>
    <dbReference type="NCBI Taxonomy" id="243964"/>
    <lineage>
        <taxon>Eukaryota</taxon>
        <taxon>Viridiplantae</taxon>
        <taxon>Streptophyta</taxon>
        <taxon>Embryophyta</taxon>
        <taxon>Tracheophyta</taxon>
        <taxon>Spermatophyta</taxon>
        <taxon>Magnoliopsida</taxon>
        <taxon>eudicotyledons</taxon>
        <taxon>Gunneridae</taxon>
        <taxon>Pentapetalae</taxon>
        <taxon>asterids</taxon>
        <taxon>lamiids</taxon>
        <taxon>Solanales</taxon>
        <taxon>Solanaceae</taxon>
        <taxon>Solanoideae</taxon>
        <taxon>Hyoscyameae</taxon>
        <taxon>Anisodus</taxon>
    </lineage>
</organism>
<dbReference type="AlphaFoldDB" id="A0AAE1S718"/>
<gene>
    <name evidence="2" type="ORF">RND71_015395</name>
</gene>
<comment type="caution">
    <text evidence="2">The sequence shown here is derived from an EMBL/GenBank/DDBJ whole genome shotgun (WGS) entry which is preliminary data.</text>
</comment>
<proteinExistence type="predicted"/>
<evidence type="ECO:0000313" key="2">
    <source>
        <dbReference type="EMBL" id="KAK4364037.1"/>
    </source>
</evidence>
<dbReference type="InterPro" id="IPR036047">
    <property type="entry name" value="F-box-like_dom_sf"/>
</dbReference>
<dbReference type="InterPro" id="IPR050796">
    <property type="entry name" value="SCF_F-box_component"/>
</dbReference>
<keyword evidence="3" id="KW-1185">Reference proteome</keyword>
<dbReference type="Proteomes" id="UP001291623">
    <property type="component" value="Unassembled WGS sequence"/>
</dbReference>
<name>A0AAE1S718_9SOLA</name>